<dbReference type="Proteomes" id="UP000273244">
    <property type="component" value="Unassembled WGS sequence"/>
</dbReference>
<dbReference type="InterPro" id="IPR036291">
    <property type="entry name" value="NAD(P)-bd_dom_sf"/>
</dbReference>
<dbReference type="InterPro" id="IPR020904">
    <property type="entry name" value="Sc_DH/Rdtase_CS"/>
</dbReference>
<dbReference type="GO" id="GO:0016020">
    <property type="term" value="C:membrane"/>
    <property type="evidence" value="ECO:0007669"/>
    <property type="project" value="TreeGrafter"/>
</dbReference>
<organism evidence="4 5">
    <name type="scientific">Streptococcus mitis</name>
    <dbReference type="NCBI Taxonomy" id="28037"/>
    <lineage>
        <taxon>Bacteria</taxon>
        <taxon>Bacillati</taxon>
        <taxon>Bacillota</taxon>
        <taxon>Bacilli</taxon>
        <taxon>Lactobacillales</taxon>
        <taxon>Streptococcaceae</taxon>
        <taxon>Streptococcus</taxon>
        <taxon>Streptococcus mitis group</taxon>
    </lineage>
</organism>
<proteinExistence type="inferred from homology"/>
<evidence type="ECO:0000313" key="4">
    <source>
        <dbReference type="EMBL" id="RSJ07506.1"/>
    </source>
</evidence>
<keyword evidence="2 4" id="KW-0560">Oxidoreductase</keyword>
<dbReference type="PROSITE" id="PS00061">
    <property type="entry name" value="ADH_SHORT"/>
    <property type="match status" value="1"/>
</dbReference>
<reference evidence="4 5" key="1">
    <citation type="submission" date="2018-11" db="EMBL/GenBank/DDBJ databases">
        <title>Species Designations Belie Phenotypic and Genotypic Heterogeneity in Oral Streptococci.</title>
        <authorList>
            <person name="Velsko I."/>
        </authorList>
    </citation>
    <scope>NUCLEOTIDE SEQUENCE [LARGE SCALE GENOMIC DNA]</scope>
    <source>
        <strain evidence="4 5">BCC07</strain>
    </source>
</reference>
<comment type="similarity">
    <text evidence="1 3">Belongs to the short-chain dehydrogenases/reductases (SDR) family.</text>
</comment>
<evidence type="ECO:0000256" key="3">
    <source>
        <dbReference type="RuleBase" id="RU000363"/>
    </source>
</evidence>
<dbReference type="PRINTS" id="PR00081">
    <property type="entry name" value="GDHRDH"/>
</dbReference>
<dbReference type="EC" id="1.-.-.-" evidence="4"/>
<protein>
    <submittedName>
        <fullName evidence="4">Putative oxidoreductase</fullName>
        <ecNumber evidence="4">1.-.-.-</ecNumber>
    </submittedName>
</protein>
<dbReference type="Gene3D" id="3.40.50.720">
    <property type="entry name" value="NAD(P)-binding Rossmann-like Domain"/>
    <property type="match status" value="1"/>
</dbReference>
<dbReference type="Pfam" id="PF00106">
    <property type="entry name" value="adh_short"/>
    <property type="match status" value="1"/>
</dbReference>
<evidence type="ECO:0000313" key="5">
    <source>
        <dbReference type="Proteomes" id="UP000273244"/>
    </source>
</evidence>
<comment type="caution">
    <text evidence="4">The sequence shown here is derived from an EMBL/GenBank/DDBJ whole genome shotgun (WGS) entry which is preliminary data.</text>
</comment>
<evidence type="ECO:0000256" key="1">
    <source>
        <dbReference type="ARBA" id="ARBA00006484"/>
    </source>
</evidence>
<dbReference type="SUPFAM" id="SSF51735">
    <property type="entry name" value="NAD(P)-binding Rossmann-fold domains"/>
    <property type="match status" value="1"/>
</dbReference>
<accession>A0A3R9KE87</accession>
<name>A0A3R9KE87_STRMT</name>
<dbReference type="PANTHER" id="PTHR44196">
    <property type="entry name" value="DEHYDROGENASE/REDUCTASE SDR FAMILY MEMBER 7B"/>
    <property type="match status" value="1"/>
</dbReference>
<dbReference type="PANTHER" id="PTHR44196:SF1">
    <property type="entry name" value="DEHYDROGENASE_REDUCTASE SDR FAMILY MEMBER 7B"/>
    <property type="match status" value="1"/>
</dbReference>
<gene>
    <name evidence="4" type="ORF">D8837_02125</name>
</gene>
<dbReference type="RefSeq" id="WP_125456052.1">
    <property type="nucleotide sequence ID" value="NZ_RJOG01000005.1"/>
</dbReference>
<dbReference type="InterPro" id="IPR002347">
    <property type="entry name" value="SDR_fam"/>
</dbReference>
<dbReference type="PRINTS" id="PR00080">
    <property type="entry name" value="SDRFAMILY"/>
</dbReference>
<evidence type="ECO:0000256" key="2">
    <source>
        <dbReference type="ARBA" id="ARBA00023002"/>
    </source>
</evidence>
<dbReference type="EMBL" id="RJOG01000005">
    <property type="protein sequence ID" value="RSJ07506.1"/>
    <property type="molecule type" value="Genomic_DNA"/>
</dbReference>
<dbReference type="AlphaFoldDB" id="A0A3R9KE87"/>
<dbReference type="GO" id="GO:0016491">
    <property type="term" value="F:oxidoreductase activity"/>
    <property type="evidence" value="ECO:0007669"/>
    <property type="project" value="UniProtKB-KW"/>
</dbReference>
<sequence>MRTILITGASGGLAQEMVKGLPDDQLILLGRSQKKLANLYGNHPHAELIEIDITDDSALETLVANLYLRYGKIDVLINNAGYGIFEDFDQISDKDLHQMFEVNTFALMNLSRRIGARMKEKRQGHIINIVSMAGLIATAKSSLYSATKFAAIGFSNALRLELLPYGVYVTTVNPGPIRTAFFDQADPDGAYLQSVERFLLEPDKVAKKIIGIIGKNKRELNLPMLLNLAHKFYTLFPKLADKLAGGIFHYK</sequence>